<dbReference type="HOGENOM" id="CLU_2684129_0_0_6"/>
<keyword evidence="2" id="KW-1185">Reference proteome</keyword>
<sequence length="74" mass="8351">MVVKRPHIRTAYPPGAPVAKLISKAIPRYLFTPVWQAGHRRGIRAPSQQYTPLNLVVKTDRLKTVVSTFGRVRS</sequence>
<dbReference type="EMBL" id="CP001798">
    <property type="protein sequence ID" value="ADE13762.1"/>
    <property type="molecule type" value="Genomic_DNA"/>
</dbReference>
<dbReference type="Proteomes" id="UP000001844">
    <property type="component" value="Chromosome"/>
</dbReference>
<gene>
    <name evidence="1" type="ordered locus">Nhal_0578</name>
</gene>
<proteinExistence type="predicted"/>
<reference evidence="2" key="1">
    <citation type="submission" date="2010-04" db="EMBL/GenBank/DDBJ databases">
        <title>Complete genome sequence of Nitrosococcus halophilus Nc4, a salt-adapted, aerobic obligate ammonia-oxidizing sulfur purple bacterium.</title>
        <authorList>
            <consortium name="US DOE Joint Genome Institute"/>
            <person name="Campbell M.A."/>
            <person name="Malfatti S.A."/>
            <person name="Chain P.S.G."/>
            <person name="Heidelberg J.F."/>
            <person name="Ward B.B."/>
            <person name="Klotz M.G."/>
        </authorList>
    </citation>
    <scope>NUCLEOTIDE SEQUENCE [LARGE SCALE GENOMIC DNA]</scope>
    <source>
        <strain evidence="2">Nc4</strain>
    </source>
</reference>
<name>D5BWB2_NITHN</name>
<evidence type="ECO:0000313" key="1">
    <source>
        <dbReference type="EMBL" id="ADE13762.1"/>
    </source>
</evidence>
<dbReference type="AlphaFoldDB" id="D5BWB2"/>
<dbReference type="STRING" id="472759.Nhal_0578"/>
<accession>D5BWB2</accession>
<dbReference type="KEGG" id="nhl:Nhal_0578"/>
<protein>
    <submittedName>
        <fullName evidence="1">Uncharacterized protein</fullName>
    </submittedName>
</protein>
<evidence type="ECO:0000313" key="2">
    <source>
        <dbReference type="Proteomes" id="UP000001844"/>
    </source>
</evidence>
<organism evidence="1 2">
    <name type="scientific">Nitrosococcus halophilus (strain Nc4)</name>
    <dbReference type="NCBI Taxonomy" id="472759"/>
    <lineage>
        <taxon>Bacteria</taxon>
        <taxon>Pseudomonadati</taxon>
        <taxon>Pseudomonadota</taxon>
        <taxon>Gammaproteobacteria</taxon>
        <taxon>Chromatiales</taxon>
        <taxon>Chromatiaceae</taxon>
        <taxon>Nitrosococcus</taxon>
    </lineage>
</organism>